<dbReference type="EMBL" id="JAATIP010000247">
    <property type="protein sequence ID" value="KAF4356848.1"/>
    <property type="molecule type" value="Genomic_DNA"/>
</dbReference>
<evidence type="ECO:0000313" key="2">
    <source>
        <dbReference type="EMBL" id="KAF4356848.1"/>
    </source>
</evidence>
<accession>A0A7J6EEE9</accession>
<dbReference type="Proteomes" id="UP000525078">
    <property type="component" value="Unassembled WGS sequence"/>
</dbReference>
<keyword evidence="5" id="KW-1185">Reference proteome</keyword>
<name>A0A7J6EEE9_CANSA</name>
<protein>
    <recommendedName>
        <fullName evidence="1">Retrotransposon Copia-like N-terminal domain-containing protein</fullName>
    </recommendedName>
</protein>
<gene>
    <name evidence="2" type="ORF">F8388_019507</name>
    <name evidence="3" type="ORF">G4B88_012454</name>
</gene>
<evidence type="ECO:0000313" key="4">
    <source>
        <dbReference type="Proteomes" id="UP000525078"/>
    </source>
</evidence>
<reference evidence="4 5" key="1">
    <citation type="journal article" date="2020" name="bioRxiv">
        <title>Sequence and annotation of 42 cannabis genomes reveals extensive copy number variation in cannabinoid synthesis and pathogen resistance genes.</title>
        <authorList>
            <person name="Mckernan K.J."/>
            <person name="Helbert Y."/>
            <person name="Kane L.T."/>
            <person name="Ebling H."/>
            <person name="Zhang L."/>
            <person name="Liu B."/>
            <person name="Eaton Z."/>
            <person name="Mclaughlin S."/>
            <person name="Kingan S."/>
            <person name="Baybayan P."/>
            <person name="Concepcion G."/>
            <person name="Jordan M."/>
            <person name="Riva A."/>
            <person name="Barbazuk W."/>
            <person name="Harkins T."/>
        </authorList>
    </citation>
    <scope>NUCLEOTIDE SEQUENCE [LARGE SCALE GENOMIC DNA]</scope>
    <source>
        <strain evidence="4 5">cv. Jamaican Lion 4</strain>
        <strain evidence="3">Father</strain>
        <strain evidence="2">Mother</strain>
        <tissue evidence="2">Leaf</tissue>
    </source>
</reference>
<dbReference type="AlphaFoldDB" id="A0A7J6EEE9"/>
<evidence type="ECO:0000313" key="3">
    <source>
        <dbReference type="EMBL" id="KAF4402669.1"/>
    </source>
</evidence>
<organism evidence="2 4">
    <name type="scientific">Cannabis sativa</name>
    <name type="common">Hemp</name>
    <name type="synonym">Marijuana</name>
    <dbReference type="NCBI Taxonomy" id="3483"/>
    <lineage>
        <taxon>Eukaryota</taxon>
        <taxon>Viridiplantae</taxon>
        <taxon>Streptophyta</taxon>
        <taxon>Embryophyta</taxon>
        <taxon>Tracheophyta</taxon>
        <taxon>Spermatophyta</taxon>
        <taxon>Magnoliopsida</taxon>
        <taxon>eudicotyledons</taxon>
        <taxon>Gunneridae</taxon>
        <taxon>Pentapetalae</taxon>
        <taxon>rosids</taxon>
        <taxon>fabids</taxon>
        <taxon>Rosales</taxon>
        <taxon>Cannabaceae</taxon>
        <taxon>Cannabis</taxon>
    </lineage>
</organism>
<evidence type="ECO:0000313" key="5">
    <source>
        <dbReference type="Proteomes" id="UP000583929"/>
    </source>
</evidence>
<evidence type="ECO:0000259" key="1">
    <source>
        <dbReference type="Pfam" id="PF14244"/>
    </source>
</evidence>
<dbReference type="Pfam" id="PF14244">
    <property type="entry name" value="Retrotran_gag_3"/>
    <property type="match status" value="1"/>
</dbReference>
<dbReference type="Proteomes" id="UP000583929">
    <property type="component" value="Unassembled WGS sequence"/>
</dbReference>
<feature type="domain" description="Retrotransposon Copia-like N-terminal" evidence="1">
    <location>
        <begin position="38"/>
        <end position="82"/>
    </location>
</feature>
<proteinExistence type="predicted"/>
<dbReference type="InterPro" id="IPR029472">
    <property type="entry name" value="Copia-like_N"/>
</dbReference>
<comment type="caution">
    <text evidence="2">The sequence shown here is derived from an EMBL/GenBank/DDBJ whole genome shotgun (WGS) entry which is preliminary data.</text>
</comment>
<dbReference type="EMBL" id="JAATIQ010000007">
    <property type="protein sequence ID" value="KAF4402669.1"/>
    <property type="molecule type" value="Genomic_DNA"/>
</dbReference>
<sequence length="127" mass="14316">MNLVAHHHLPSSTRSMSYLETHDRPANEDNPYFVCSIDHPGLILVTPPLLDHNFQQWHRDFNLALDSKNMTGFIDGILRQPALSSPFPTTDRAQPPKGPTAYQAFTSLDVSEKLASLQEMISQFITQ</sequence>